<proteinExistence type="predicted"/>
<gene>
    <name evidence="9" type="ORF">C8R21_10133</name>
</gene>
<dbReference type="GO" id="GO:0043190">
    <property type="term" value="C:ATP-binding cassette (ABC) transporter complex"/>
    <property type="evidence" value="ECO:0007669"/>
    <property type="project" value="InterPro"/>
</dbReference>
<dbReference type="InterPro" id="IPR041193">
    <property type="entry name" value="CysA_C"/>
</dbReference>
<dbReference type="GO" id="GO:0015419">
    <property type="term" value="F:ABC-type sulfate transporter activity"/>
    <property type="evidence" value="ECO:0007669"/>
    <property type="project" value="InterPro"/>
</dbReference>
<accession>A0A2T5IHN7</accession>
<dbReference type="Proteomes" id="UP000244152">
    <property type="component" value="Unassembled WGS sequence"/>
</dbReference>
<evidence type="ECO:0000313" key="9">
    <source>
        <dbReference type="EMBL" id="PTQ83347.1"/>
    </source>
</evidence>
<dbReference type="GO" id="GO:0016887">
    <property type="term" value="F:ATP hydrolysis activity"/>
    <property type="evidence" value="ECO:0007669"/>
    <property type="project" value="InterPro"/>
</dbReference>
<evidence type="ECO:0000256" key="2">
    <source>
        <dbReference type="ARBA" id="ARBA00022475"/>
    </source>
</evidence>
<dbReference type="InterPro" id="IPR003439">
    <property type="entry name" value="ABC_transporter-like_ATP-bd"/>
</dbReference>
<evidence type="ECO:0000256" key="7">
    <source>
        <dbReference type="ARBA" id="ARBA00023136"/>
    </source>
</evidence>
<keyword evidence="1" id="KW-0813">Transport</keyword>
<dbReference type="SUPFAM" id="SSF52540">
    <property type="entry name" value="P-loop containing nucleoside triphosphate hydrolases"/>
    <property type="match status" value="1"/>
</dbReference>
<dbReference type="SMART" id="SM00382">
    <property type="entry name" value="AAA"/>
    <property type="match status" value="1"/>
</dbReference>
<dbReference type="InterPro" id="IPR017871">
    <property type="entry name" value="ABC_transporter-like_CS"/>
</dbReference>
<name>A0A2T5IHN7_9PROT</name>
<dbReference type="EMBL" id="QAOK01000001">
    <property type="protein sequence ID" value="PTQ83347.1"/>
    <property type="molecule type" value="Genomic_DNA"/>
</dbReference>
<dbReference type="FunFam" id="3.40.50.300:FF:000227">
    <property type="entry name" value="Sulfate/thiosulfate import ATP-binding protein CysA"/>
    <property type="match status" value="1"/>
</dbReference>
<sequence>MSIEIRNLSKQFGTFSALRDVSLEVKSGELLALLGPSGSGKTTLLRVIAGLETTDTGQVLFQGEDGTDQHVRERQVGFVFQHYALFRNMTIFENVAFGLRVRPKRFRPSTAEIQQRVHELLKLVQLDWLADRYPHQLSGGQRQRIALARALAVEPKVLLLDEPFGALDAKVRKELRSWLRRLHDEMHITSVFVTHDQEEALEVADRVVVMNEGRIEQIGTPDEVYEHPASPFVYKFLGKANLFHGRLHRGRAWIGGIEIDAPEHTEAEELSAVAYVRPHDIHVDKVDNTLNGEGAIAAHVSHILSVGPIVRLQLMRDDGKDKELIEVEISRERFRELQLTRGDQVFIKPSRFDLFPVQIH</sequence>
<keyword evidence="2" id="KW-1003">Cell membrane</keyword>
<dbReference type="PROSITE" id="PS50893">
    <property type="entry name" value="ABC_TRANSPORTER_2"/>
    <property type="match status" value="1"/>
</dbReference>
<keyword evidence="5" id="KW-1278">Translocase</keyword>
<dbReference type="Pfam" id="PF12857">
    <property type="entry name" value="TOBE_3"/>
    <property type="match status" value="1"/>
</dbReference>
<dbReference type="PANTHER" id="PTHR42781:SF4">
    <property type="entry name" value="SPERMIDINE_PUTRESCINE IMPORT ATP-BINDING PROTEIN POTA"/>
    <property type="match status" value="1"/>
</dbReference>
<dbReference type="InterPro" id="IPR027417">
    <property type="entry name" value="P-loop_NTPase"/>
</dbReference>
<evidence type="ECO:0000256" key="3">
    <source>
        <dbReference type="ARBA" id="ARBA00022741"/>
    </source>
</evidence>
<organism evidence="9 10">
    <name type="scientific">Nitrosospira multiformis</name>
    <dbReference type="NCBI Taxonomy" id="1231"/>
    <lineage>
        <taxon>Bacteria</taxon>
        <taxon>Pseudomonadati</taxon>
        <taxon>Pseudomonadota</taxon>
        <taxon>Betaproteobacteria</taxon>
        <taxon>Nitrosomonadales</taxon>
        <taxon>Nitrosomonadaceae</taxon>
        <taxon>Nitrosospira</taxon>
    </lineage>
</organism>
<dbReference type="GO" id="GO:0005524">
    <property type="term" value="F:ATP binding"/>
    <property type="evidence" value="ECO:0007669"/>
    <property type="project" value="UniProtKB-KW"/>
</dbReference>
<dbReference type="PROSITE" id="PS00211">
    <property type="entry name" value="ABC_TRANSPORTER_1"/>
    <property type="match status" value="1"/>
</dbReference>
<evidence type="ECO:0000256" key="6">
    <source>
        <dbReference type="ARBA" id="ARBA00023032"/>
    </source>
</evidence>
<evidence type="ECO:0000259" key="8">
    <source>
        <dbReference type="PROSITE" id="PS50893"/>
    </source>
</evidence>
<keyword evidence="4 9" id="KW-0067">ATP-binding</keyword>
<dbReference type="InterPro" id="IPR005666">
    <property type="entry name" value="Sulph_transpt1"/>
</dbReference>
<dbReference type="Gene3D" id="3.40.50.300">
    <property type="entry name" value="P-loop containing nucleotide triphosphate hydrolases"/>
    <property type="match status" value="1"/>
</dbReference>
<dbReference type="PANTHER" id="PTHR42781">
    <property type="entry name" value="SPERMIDINE/PUTRESCINE IMPORT ATP-BINDING PROTEIN POTA"/>
    <property type="match status" value="1"/>
</dbReference>
<feature type="domain" description="ABC transporter" evidence="8">
    <location>
        <begin position="3"/>
        <end position="237"/>
    </location>
</feature>
<evidence type="ECO:0000256" key="5">
    <source>
        <dbReference type="ARBA" id="ARBA00022967"/>
    </source>
</evidence>
<dbReference type="InterPro" id="IPR024765">
    <property type="entry name" value="TOBE-like"/>
</dbReference>
<dbReference type="SUPFAM" id="SSF50331">
    <property type="entry name" value="MOP-like"/>
    <property type="match status" value="1"/>
</dbReference>
<dbReference type="AlphaFoldDB" id="A0A2T5IHN7"/>
<dbReference type="InterPro" id="IPR008995">
    <property type="entry name" value="Mo/tungstate-bd_C_term_dom"/>
</dbReference>
<evidence type="ECO:0000256" key="1">
    <source>
        <dbReference type="ARBA" id="ARBA00022448"/>
    </source>
</evidence>
<dbReference type="Pfam" id="PF17850">
    <property type="entry name" value="CysA_C_terminal"/>
    <property type="match status" value="1"/>
</dbReference>
<protein>
    <submittedName>
        <fullName evidence="9">Sulfate transport system ATP-binding protein</fullName>
    </submittedName>
</protein>
<dbReference type="Pfam" id="PF00005">
    <property type="entry name" value="ABC_tran"/>
    <property type="match status" value="1"/>
</dbReference>
<keyword evidence="7" id="KW-0472">Membrane</keyword>
<dbReference type="CDD" id="cd03296">
    <property type="entry name" value="ABC_CysA_sulfate_importer"/>
    <property type="match status" value="1"/>
</dbReference>
<keyword evidence="6" id="KW-0764">Sulfate transport</keyword>
<keyword evidence="3" id="KW-0547">Nucleotide-binding</keyword>
<dbReference type="NCBIfam" id="TIGR00968">
    <property type="entry name" value="3a0106s01"/>
    <property type="match status" value="1"/>
</dbReference>
<dbReference type="RefSeq" id="WP_107760847.1">
    <property type="nucleotide sequence ID" value="NZ_QAOK01000001.1"/>
</dbReference>
<reference evidence="9 10" key="1">
    <citation type="submission" date="2018-04" db="EMBL/GenBank/DDBJ databases">
        <title>Active sludge and wastewater microbial communities from Klosterneuburg, Austria.</title>
        <authorList>
            <person name="Wagner M."/>
        </authorList>
    </citation>
    <scope>NUCLEOTIDE SEQUENCE [LARGE SCALE GENOMIC DNA]</scope>
    <source>
        <strain evidence="9 10">Nl12</strain>
    </source>
</reference>
<evidence type="ECO:0000313" key="10">
    <source>
        <dbReference type="Proteomes" id="UP000244152"/>
    </source>
</evidence>
<evidence type="ECO:0000256" key="4">
    <source>
        <dbReference type="ARBA" id="ARBA00022840"/>
    </source>
</evidence>
<dbReference type="InterPro" id="IPR003593">
    <property type="entry name" value="AAA+_ATPase"/>
</dbReference>
<comment type="caution">
    <text evidence="9">The sequence shown here is derived from an EMBL/GenBank/DDBJ whole genome shotgun (WGS) entry which is preliminary data.</text>
</comment>
<dbReference type="InterPro" id="IPR050093">
    <property type="entry name" value="ABC_SmlMolc_Importer"/>
</dbReference>